<dbReference type="InterPro" id="IPR043144">
    <property type="entry name" value="Mal/L-sulf/L-lact_DH-like_ah"/>
</dbReference>
<protein>
    <submittedName>
        <fullName evidence="3">Lactate dehydrogenase</fullName>
    </submittedName>
</protein>
<dbReference type="PANTHER" id="PTHR11091">
    <property type="entry name" value="OXIDOREDUCTASE-RELATED"/>
    <property type="match status" value="1"/>
</dbReference>
<proteinExistence type="inferred from homology"/>
<dbReference type="Proteomes" id="UP000078463">
    <property type="component" value="Chromosome"/>
</dbReference>
<dbReference type="SUPFAM" id="SSF89733">
    <property type="entry name" value="L-sulfolactate dehydrogenase-like"/>
    <property type="match status" value="1"/>
</dbReference>
<dbReference type="KEGG" id="pwu:A8O14_06820"/>
<dbReference type="Gene3D" id="3.30.1370.60">
    <property type="entry name" value="Hypothetical oxidoreductase yiak, domain 2"/>
    <property type="match status" value="1"/>
</dbReference>
<evidence type="ECO:0000313" key="3">
    <source>
        <dbReference type="EMBL" id="ANI99806.1"/>
    </source>
</evidence>
<dbReference type="Pfam" id="PF02615">
    <property type="entry name" value="Ldh_2"/>
    <property type="match status" value="1"/>
</dbReference>
<dbReference type="EMBL" id="CP015922">
    <property type="protein sequence ID" value="ANI99806.1"/>
    <property type="molecule type" value="Genomic_DNA"/>
</dbReference>
<dbReference type="GO" id="GO:0016491">
    <property type="term" value="F:oxidoreductase activity"/>
    <property type="evidence" value="ECO:0007669"/>
    <property type="project" value="UniProtKB-KW"/>
</dbReference>
<reference evidence="4" key="1">
    <citation type="submission" date="2016-05" db="EMBL/GenBank/DDBJ databases">
        <title>Polynucleobacter sp. QLW-P1FAT50C-4 genome.</title>
        <authorList>
            <person name="Hahn M.W."/>
        </authorList>
    </citation>
    <scope>NUCLEOTIDE SEQUENCE [LARGE SCALE GENOMIC DNA]</scope>
    <source>
        <strain evidence="4">QLW-P1FAT50C-4</strain>
    </source>
</reference>
<dbReference type="STRING" id="1743168.A8O14_06820"/>
<dbReference type="InterPro" id="IPR043143">
    <property type="entry name" value="Mal/L-sulf/L-lact_DH-like_NADP"/>
</dbReference>
<gene>
    <name evidence="3" type="ORF">A8O14_06820</name>
</gene>
<organism evidence="3 4">
    <name type="scientific">Polynucleobacter wuianus</name>
    <dbReference type="NCBI Taxonomy" id="1743168"/>
    <lineage>
        <taxon>Bacteria</taxon>
        <taxon>Pseudomonadati</taxon>
        <taxon>Pseudomonadota</taxon>
        <taxon>Betaproteobacteria</taxon>
        <taxon>Burkholderiales</taxon>
        <taxon>Burkholderiaceae</taxon>
        <taxon>Polynucleobacter</taxon>
    </lineage>
</organism>
<evidence type="ECO:0000256" key="1">
    <source>
        <dbReference type="ARBA" id="ARBA00006056"/>
    </source>
</evidence>
<evidence type="ECO:0000256" key="2">
    <source>
        <dbReference type="ARBA" id="ARBA00023002"/>
    </source>
</evidence>
<dbReference type="OrthoDB" id="924592at2"/>
<name>A0A191UFX3_9BURK</name>
<dbReference type="AlphaFoldDB" id="A0A191UFX3"/>
<comment type="similarity">
    <text evidence="1">Belongs to the LDH2/MDH2 oxidoreductase family.</text>
</comment>
<keyword evidence="4" id="KW-1185">Reference proteome</keyword>
<keyword evidence="2" id="KW-0560">Oxidoreductase</keyword>
<dbReference type="Gene3D" id="1.10.1530.10">
    <property type="match status" value="1"/>
</dbReference>
<accession>A0A191UFX3</accession>
<dbReference type="InterPro" id="IPR036111">
    <property type="entry name" value="Mal/L-sulfo/L-lacto_DH-like_sf"/>
</dbReference>
<dbReference type="RefSeq" id="WP_068948814.1">
    <property type="nucleotide sequence ID" value="NZ_CP015922.1"/>
</dbReference>
<dbReference type="InterPro" id="IPR003767">
    <property type="entry name" value="Malate/L-lactate_DH-like"/>
</dbReference>
<evidence type="ECO:0000313" key="4">
    <source>
        <dbReference type="Proteomes" id="UP000078463"/>
    </source>
</evidence>
<dbReference type="PANTHER" id="PTHR11091:SF0">
    <property type="entry name" value="MALATE DEHYDROGENASE"/>
    <property type="match status" value="1"/>
</dbReference>
<sequence>MQYLSIADAERFISSALQAEKVPAGDADIIANLMVKSDLVGADGHGIFRLPAYLKRIRAGGVNLHPNIHIERERGATALINGDNALGHLVMNRAVDLAIEKVKQHSVCWIGSHYGNHSGAASVYVRKLAEQGYIGIYMAVGNANHMAPWGGIDLLLSTNPIAIAVPAGDGPTVLLDIATTVAAYGKVKVAAQKGESIPDDWMIDRQGKPITDPKKSAEGSLLPIGGYKGYGLAVMIGLLAGALNNAAVGKGTIDFNAHHDLVTNTGQTIIAVDPSAFGNKDEFVARVVALVKDLKNSSTLPGVKEIRVPGEGAAKTMAERIHKGIPVSPELLDALNTCAKECGIPALSL</sequence>